<keyword evidence="5 8" id="KW-0812">Transmembrane</keyword>
<evidence type="ECO:0000256" key="1">
    <source>
        <dbReference type="ARBA" id="ARBA00004651"/>
    </source>
</evidence>
<dbReference type="InterPro" id="IPR006459">
    <property type="entry name" value="CASP/CASPL"/>
</dbReference>
<dbReference type="Pfam" id="PF04535">
    <property type="entry name" value="CASP_dom"/>
    <property type="match status" value="1"/>
</dbReference>
<feature type="transmembrane region" description="Helical" evidence="8">
    <location>
        <begin position="160"/>
        <end position="183"/>
    </location>
</feature>
<evidence type="ECO:0000313" key="10">
    <source>
        <dbReference type="EMBL" id="KAJ9556231.1"/>
    </source>
</evidence>
<keyword evidence="4 8" id="KW-1003">Cell membrane</keyword>
<evidence type="ECO:0000256" key="2">
    <source>
        <dbReference type="ARBA" id="ARBA00007651"/>
    </source>
</evidence>
<dbReference type="PANTHER" id="PTHR36488:SF8">
    <property type="entry name" value="CASP-LIKE PROTEIN 1U1"/>
    <property type="match status" value="1"/>
</dbReference>
<evidence type="ECO:0000256" key="3">
    <source>
        <dbReference type="ARBA" id="ARBA00011489"/>
    </source>
</evidence>
<comment type="subunit">
    <text evidence="3 8">Homodimer and heterodimers.</text>
</comment>
<feature type="domain" description="Casparian strip membrane protein" evidence="9">
    <location>
        <begin position="20"/>
        <end position="172"/>
    </location>
</feature>
<feature type="transmembrane region" description="Helical" evidence="8">
    <location>
        <begin position="107"/>
        <end position="140"/>
    </location>
</feature>
<evidence type="ECO:0000256" key="4">
    <source>
        <dbReference type="ARBA" id="ARBA00022475"/>
    </source>
</evidence>
<dbReference type="Proteomes" id="UP001172457">
    <property type="component" value="Chromosome 3"/>
</dbReference>
<name>A0AA38TLI0_9ASTR</name>
<keyword evidence="6 8" id="KW-1133">Transmembrane helix</keyword>
<protein>
    <recommendedName>
        <fullName evidence="8">CASP-like protein</fullName>
    </recommendedName>
</protein>
<dbReference type="EMBL" id="JARYMX010000003">
    <property type="protein sequence ID" value="KAJ9556231.1"/>
    <property type="molecule type" value="Genomic_DNA"/>
</dbReference>
<gene>
    <name evidence="10" type="ORF">OSB04_010845</name>
</gene>
<organism evidence="10 11">
    <name type="scientific">Centaurea solstitialis</name>
    <name type="common">yellow star-thistle</name>
    <dbReference type="NCBI Taxonomy" id="347529"/>
    <lineage>
        <taxon>Eukaryota</taxon>
        <taxon>Viridiplantae</taxon>
        <taxon>Streptophyta</taxon>
        <taxon>Embryophyta</taxon>
        <taxon>Tracheophyta</taxon>
        <taxon>Spermatophyta</taxon>
        <taxon>Magnoliopsida</taxon>
        <taxon>eudicotyledons</taxon>
        <taxon>Gunneridae</taxon>
        <taxon>Pentapetalae</taxon>
        <taxon>asterids</taxon>
        <taxon>campanulids</taxon>
        <taxon>Asterales</taxon>
        <taxon>Asteraceae</taxon>
        <taxon>Carduoideae</taxon>
        <taxon>Cardueae</taxon>
        <taxon>Centaureinae</taxon>
        <taxon>Centaurea</taxon>
    </lineage>
</organism>
<comment type="similarity">
    <text evidence="2 8">Belongs to the Casparian strip membrane proteins (CASP) family.</text>
</comment>
<comment type="caution">
    <text evidence="10">The sequence shown here is derived from an EMBL/GenBank/DDBJ whole genome shotgun (WGS) entry which is preliminary data.</text>
</comment>
<feature type="transmembrane region" description="Helical" evidence="8">
    <location>
        <begin position="76"/>
        <end position="100"/>
    </location>
</feature>
<evidence type="ECO:0000256" key="5">
    <source>
        <dbReference type="ARBA" id="ARBA00022692"/>
    </source>
</evidence>
<dbReference type="InterPro" id="IPR006702">
    <property type="entry name" value="CASP_dom"/>
</dbReference>
<evidence type="ECO:0000259" key="9">
    <source>
        <dbReference type="Pfam" id="PF04535"/>
    </source>
</evidence>
<evidence type="ECO:0000256" key="8">
    <source>
        <dbReference type="RuleBase" id="RU361233"/>
    </source>
</evidence>
<evidence type="ECO:0000256" key="6">
    <source>
        <dbReference type="ARBA" id="ARBA00022989"/>
    </source>
</evidence>
<proteinExistence type="inferred from homology"/>
<comment type="subcellular location">
    <subcellularLocation>
        <location evidence="1 8">Cell membrane</location>
        <topology evidence="1 8">Multi-pass membrane protein</topology>
    </subcellularLocation>
</comment>
<dbReference type="InterPro" id="IPR044173">
    <property type="entry name" value="CASPL"/>
</dbReference>
<keyword evidence="7 8" id="KW-0472">Membrane</keyword>
<evidence type="ECO:0000256" key="7">
    <source>
        <dbReference type="ARBA" id="ARBA00023136"/>
    </source>
</evidence>
<sequence>MKMQHKEEDVEVVDNGRRSSFDRMDMVVRFLALALTLVAAVLVGLDKQTATVSLTLVPSVPPIRVPATGKWTYMSAFVYLVIVNAISCFYAAVSLLLVLARRGRHKLVSLTVTILDLVMVGLLFSALGATASIGLIGFQGNSHVHWDKVCNVFDKFCHQIVIALFLSFAGSIAYLVLIVLAVLHLHKKL</sequence>
<dbReference type="PANTHER" id="PTHR36488">
    <property type="entry name" value="CASP-LIKE PROTEIN 1U1"/>
    <property type="match status" value="1"/>
</dbReference>
<evidence type="ECO:0000313" key="11">
    <source>
        <dbReference type="Proteomes" id="UP001172457"/>
    </source>
</evidence>
<feature type="transmembrane region" description="Helical" evidence="8">
    <location>
        <begin position="26"/>
        <end position="45"/>
    </location>
</feature>
<dbReference type="NCBIfam" id="TIGR01569">
    <property type="entry name" value="A_tha_TIGR01569"/>
    <property type="match status" value="1"/>
</dbReference>
<accession>A0AA38TLI0</accession>
<dbReference type="GO" id="GO:0005886">
    <property type="term" value="C:plasma membrane"/>
    <property type="evidence" value="ECO:0007669"/>
    <property type="project" value="UniProtKB-SubCell"/>
</dbReference>
<dbReference type="AlphaFoldDB" id="A0AA38TLI0"/>
<keyword evidence="11" id="KW-1185">Reference proteome</keyword>
<reference evidence="10" key="1">
    <citation type="submission" date="2023-03" db="EMBL/GenBank/DDBJ databases">
        <title>Chromosome-scale reference genome and RAD-based genetic map of yellow starthistle (Centaurea solstitialis) reveal putative structural variation and QTLs associated with invader traits.</title>
        <authorList>
            <person name="Reatini B."/>
            <person name="Cang F.A."/>
            <person name="Jiang Q."/>
            <person name="Mckibben M.T.W."/>
            <person name="Barker M.S."/>
            <person name="Rieseberg L.H."/>
            <person name="Dlugosch K.M."/>
        </authorList>
    </citation>
    <scope>NUCLEOTIDE SEQUENCE</scope>
    <source>
        <strain evidence="10">CAN-66</strain>
        <tissue evidence="10">Leaf</tissue>
    </source>
</reference>